<organism evidence="1 2">
    <name type="scientific">Branchiostoma lanceolatum</name>
    <name type="common">Common lancelet</name>
    <name type="synonym">Amphioxus lanceolatum</name>
    <dbReference type="NCBI Taxonomy" id="7740"/>
    <lineage>
        <taxon>Eukaryota</taxon>
        <taxon>Metazoa</taxon>
        <taxon>Chordata</taxon>
        <taxon>Cephalochordata</taxon>
        <taxon>Leptocardii</taxon>
        <taxon>Amphioxiformes</taxon>
        <taxon>Branchiostomatidae</taxon>
        <taxon>Branchiostoma</taxon>
    </lineage>
</organism>
<dbReference type="InterPro" id="IPR027417">
    <property type="entry name" value="P-loop_NTPase"/>
</dbReference>
<protein>
    <submittedName>
        <fullName evidence="1">Hypp7952 protein</fullName>
    </submittedName>
</protein>
<evidence type="ECO:0000313" key="1">
    <source>
        <dbReference type="EMBL" id="CAH1247589.1"/>
    </source>
</evidence>
<dbReference type="PANTHER" id="PTHR33844">
    <property type="entry name" value="SULFOTRANSFER_1 DOMAIN-CONTAINING PROTEIN"/>
    <property type="match status" value="1"/>
</dbReference>
<evidence type="ECO:0000313" key="2">
    <source>
        <dbReference type="Proteomes" id="UP000838412"/>
    </source>
</evidence>
<name>A0A8J9Z4K6_BRALA</name>
<accession>A0A8J9Z4K6</accession>
<keyword evidence="2" id="KW-1185">Reference proteome</keyword>
<dbReference type="PANTHER" id="PTHR33844:SF1">
    <property type="entry name" value="SULFOTRANSFERASE DOMAIN-CONTAINING PROTEIN"/>
    <property type="match status" value="1"/>
</dbReference>
<sequence length="699" mass="78718">MAYAAGVLRRPGSRIQLHISRQKYYEGDTKKVRCGSTLLTRALEATGIVHGLSEPDILTSLGTFIPTSGPAGMTEEDREMLRDVIRCSNILLNFTLFKQDPSRTVVCHKPRGQAFALVDLLQEAIPDAVNIFLYRGLAGYFDSTAYQMTGGSYWKYWLQSTLRLDTWAVQNRIDKSLLPYFDYVKFGSLSVSHGYLWFCVCTWLFFVKKVQDLTENCASPNAILRYEELSVLKEEMVLKVMENLGITYDHQSVKEEIRKVFGVNSQKGHAFQGRGPGGRTSWVGGWERSMMSAILDQTGRGIKEPDFLIKVQNRPNNVDDFDLLSDKTAVANPGRFFREHGGDYYVFCADRQLGALVLVRPKEGTDLKESPFLREVLRRSATELLVLPLTDLADVAAEVADDVSHIKTIFLHHIMRCGSTLLTRALEATGIVHGLSGPDILTSLGTFIPTSGPSGMSEEDREMLRDVIRCSNILLNFTLFKQDPSRTVVCHKPRGPAFSLVDLLQEAIPDAVNIFLYRGITGYFDSMAYQMNGGSYWKYWLQSTLRLDTWALQNRIDKSLLPYFDYVKFGSLSVPHGYIWFCVSTWVSFVKKVQDLTENCASPHAILRYEELIELKEDMVLKVMENLGITYDHQSVKEKIRKVFGVNSQKGHAVQGRGPGGRSSWFGGWERGMMSAILDQTGAGIKEPDFLIKGTIIKT</sequence>
<proteinExistence type="predicted"/>
<gene>
    <name evidence="1" type="primary">Hypp7952</name>
    <name evidence="1" type="ORF">BLAG_LOCUS9210</name>
</gene>
<reference evidence="1" key="1">
    <citation type="submission" date="2022-01" db="EMBL/GenBank/DDBJ databases">
        <authorList>
            <person name="Braso-Vives M."/>
        </authorList>
    </citation>
    <scope>NUCLEOTIDE SEQUENCE</scope>
</reference>
<dbReference type="EMBL" id="OV696701">
    <property type="protein sequence ID" value="CAH1247589.1"/>
    <property type="molecule type" value="Genomic_DNA"/>
</dbReference>
<dbReference type="AlphaFoldDB" id="A0A8J9Z4K6"/>
<dbReference type="SUPFAM" id="SSF52540">
    <property type="entry name" value="P-loop containing nucleoside triphosphate hydrolases"/>
    <property type="match status" value="2"/>
</dbReference>
<dbReference type="Gene3D" id="3.40.50.300">
    <property type="entry name" value="P-loop containing nucleotide triphosphate hydrolases"/>
    <property type="match status" value="2"/>
</dbReference>
<dbReference type="Proteomes" id="UP000838412">
    <property type="component" value="Chromosome 16"/>
</dbReference>